<sequence length="202" mass="21169">MAMFTIASGPAAAAPVRLVAFGDSLTAGYNLPTASGFAAKLEAALKAKGYDVTVVNAGVSGDTTAAALARFDWSIPKDADAVIVELGANDMLRGLDPDIPLKNLTEILTRLKARDVPVLLAGMRAAPNFGVDYQRRFDALYPQLAAEFGVPLYPFFLEGVAGNRGLNQRDGLHPTAAGVDRIVAGILPYVERLVASARAAAQ</sequence>
<accession>A0A4R3M432</accession>
<dbReference type="CDD" id="cd01822">
    <property type="entry name" value="Lysophospholipase_L1_like"/>
    <property type="match status" value="1"/>
</dbReference>
<organism evidence="2 3">
    <name type="scientific">Aquabacter spiritensis</name>
    <dbReference type="NCBI Taxonomy" id="933073"/>
    <lineage>
        <taxon>Bacteria</taxon>
        <taxon>Pseudomonadati</taxon>
        <taxon>Pseudomonadota</taxon>
        <taxon>Alphaproteobacteria</taxon>
        <taxon>Hyphomicrobiales</taxon>
        <taxon>Xanthobacteraceae</taxon>
        <taxon>Aquabacter</taxon>
    </lineage>
</organism>
<dbReference type="PANTHER" id="PTHR30383:SF24">
    <property type="entry name" value="THIOESTERASE 1_PROTEASE 1_LYSOPHOSPHOLIPASE L1"/>
    <property type="match status" value="1"/>
</dbReference>
<evidence type="ECO:0000313" key="3">
    <source>
        <dbReference type="Proteomes" id="UP000294664"/>
    </source>
</evidence>
<evidence type="ECO:0000259" key="1">
    <source>
        <dbReference type="Pfam" id="PF13472"/>
    </source>
</evidence>
<dbReference type="PROSITE" id="PS01098">
    <property type="entry name" value="LIPASE_GDSL_SER"/>
    <property type="match status" value="1"/>
</dbReference>
<dbReference type="InterPro" id="IPR036514">
    <property type="entry name" value="SGNH_hydro_sf"/>
</dbReference>
<comment type="caution">
    <text evidence="2">The sequence shown here is derived from an EMBL/GenBank/DDBJ whole genome shotgun (WGS) entry which is preliminary data.</text>
</comment>
<dbReference type="SUPFAM" id="SSF52266">
    <property type="entry name" value="SGNH hydrolase"/>
    <property type="match status" value="1"/>
</dbReference>
<evidence type="ECO:0000313" key="2">
    <source>
        <dbReference type="EMBL" id="TCT08031.1"/>
    </source>
</evidence>
<name>A0A4R3M432_9HYPH</name>
<dbReference type="RefSeq" id="WP_132029608.1">
    <property type="nucleotide sequence ID" value="NZ_SMAI01000001.1"/>
</dbReference>
<dbReference type="InterPro" id="IPR013830">
    <property type="entry name" value="SGNH_hydro"/>
</dbReference>
<reference evidence="2 3" key="1">
    <citation type="submission" date="2019-03" db="EMBL/GenBank/DDBJ databases">
        <title>Genomic Encyclopedia of Type Strains, Phase IV (KMG-IV): sequencing the most valuable type-strain genomes for metagenomic binning, comparative biology and taxonomic classification.</title>
        <authorList>
            <person name="Goeker M."/>
        </authorList>
    </citation>
    <scope>NUCLEOTIDE SEQUENCE [LARGE SCALE GENOMIC DNA]</scope>
    <source>
        <strain evidence="2 3">DSM 9035</strain>
    </source>
</reference>
<proteinExistence type="predicted"/>
<dbReference type="PANTHER" id="PTHR30383">
    <property type="entry name" value="THIOESTERASE 1/PROTEASE 1/LYSOPHOSPHOLIPASE L1"/>
    <property type="match status" value="1"/>
</dbReference>
<dbReference type="Gene3D" id="3.40.50.1110">
    <property type="entry name" value="SGNH hydrolase"/>
    <property type="match status" value="1"/>
</dbReference>
<dbReference type="OrthoDB" id="9786188at2"/>
<protein>
    <submittedName>
        <fullName evidence="2">Acyl-CoA thioesterase-1</fullName>
    </submittedName>
</protein>
<keyword evidence="3" id="KW-1185">Reference proteome</keyword>
<dbReference type="Proteomes" id="UP000294664">
    <property type="component" value="Unassembled WGS sequence"/>
</dbReference>
<dbReference type="Pfam" id="PF13472">
    <property type="entry name" value="Lipase_GDSL_2"/>
    <property type="match status" value="1"/>
</dbReference>
<gene>
    <name evidence="2" type="ORF">EDC64_101550</name>
</gene>
<dbReference type="GO" id="GO:0004622">
    <property type="term" value="F:phosphatidylcholine lysophospholipase activity"/>
    <property type="evidence" value="ECO:0007669"/>
    <property type="project" value="TreeGrafter"/>
</dbReference>
<dbReference type="InterPro" id="IPR008265">
    <property type="entry name" value="Lipase_GDSL_AS"/>
</dbReference>
<feature type="domain" description="SGNH hydrolase-type esterase" evidence="1">
    <location>
        <begin position="20"/>
        <end position="179"/>
    </location>
</feature>
<dbReference type="EMBL" id="SMAI01000001">
    <property type="protein sequence ID" value="TCT08031.1"/>
    <property type="molecule type" value="Genomic_DNA"/>
</dbReference>
<dbReference type="InterPro" id="IPR051532">
    <property type="entry name" value="Ester_Hydrolysis_Enzymes"/>
</dbReference>
<dbReference type="AlphaFoldDB" id="A0A4R3M432"/>
<dbReference type="GO" id="GO:0006629">
    <property type="term" value="P:lipid metabolic process"/>
    <property type="evidence" value="ECO:0007669"/>
    <property type="project" value="InterPro"/>
</dbReference>